<dbReference type="Proteomes" id="UP000037069">
    <property type="component" value="Unassembled WGS sequence"/>
</dbReference>
<sequence>MCLSFEEVSRHSIDYEETISHSRDRLVVRTLRCGRSNPGSNPGHGNVPSWNIVTGEIIIFT</sequence>
<accession>A0A0L0BY80</accession>
<gene>
    <name evidence="1" type="ORF">FF38_05657</name>
</gene>
<proteinExistence type="predicted"/>
<comment type="caution">
    <text evidence="1">The sequence shown here is derived from an EMBL/GenBank/DDBJ whole genome shotgun (WGS) entry which is preliminary data.</text>
</comment>
<protein>
    <submittedName>
        <fullName evidence="1">Uncharacterized protein</fullName>
    </submittedName>
</protein>
<organism evidence="1 2">
    <name type="scientific">Lucilia cuprina</name>
    <name type="common">Green bottle fly</name>
    <name type="synonym">Australian sheep blowfly</name>
    <dbReference type="NCBI Taxonomy" id="7375"/>
    <lineage>
        <taxon>Eukaryota</taxon>
        <taxon>Metazoa</taxon>
        <taxon>Ecdysozoa</taxon>
        <taxon>Arthropoda</taxon>
        <taxon>Hexapoda</taxon>
        <taxon>Insecta</taxon>
        <taxon>Pterygota</taxon>
        <taxon>Neoptera</taxon>
        <taxon>Endopterygota</taxon>
        <taxon>Diptera</taxon>
        <taxon>Brachycera</taxon>
        <taxon>Muscomorpha</taxon>
        <taxon>Oestroidea</taxon>
        <taxon>Calliphoridae</taxon>
        <taxon>Luciliinae</taxon>
        <taxon>Lucilia</taxon>
    </lineage>
</organism>
<keyword evidence="2" id="KW-1185">Reference proteome</keyword>
<reference evidence="1 2" key="1">
    <citation type="journal article" date="2015" name="Nat. Commun.">
        <title>Lucilia cuprina genome unlocks parasitic fly biology to underpin future interventions.</title>
        <authorList>
            <person name="Anstead C.A."/>
            <person name="Korhonen P.K."/>
            <person name="Young N.D."/>
            <person name="Hall R.S."/>
            <person name="Jex A.R."/>
            <person name="Murali S.C."/>
            <person name="Hughes D.S."/>
            <person name="Lee S.F."/>
            <person name="Perry T."/>
            <person name="Stroehlein A.J."/>
            <person name="Ansell B.R."/>
            <person name="Breugelmans B."/>
            <person name="Hofmann A."/>
            <person name="Qu J."/>
            <person name="Dugan S."/>
            <person name="Lee S.L."/>
            <person name="Chao H."/>
            <person name="Dinh H."/>
            <person name="Han Y."/>
            <person name="Doddapaneni H.V."/>
            <person name="Worley K.C."/>
            <person name="Muzny D.M."/>
            <person name="Ioannidis P."/>
            <person name="Waterhouse R.M."/>
            <person name="Zdobnov E.M."/>
            <person name="James P.J."/>
            <person name="Bagnall N.H."/>
            <person name="Kotze A.C."/>
            <person name="Gibbs R.A."/>
            <person name="Richards S."/>
            <person name="Batterham P."/>
            <person name="Gasser R.B."/>
        </authorList>
    </citation>
    <scope>NUCLEOTIDE SEQUENCE [LARGE SCALE GENOMIC DNA]</scope>
    <source>
        <strain evidence="1 2">LS</strain>
        <tissue evidence="1">Full body</tissue>
    </source>
</reference>
<dbReference type="EMBL" id="JRES01001166">
    <property type="protein sequence ID" value="KNC24926.1"/>
    <property type="molecule type" value="Genomic_DNA"/>
</dbReference>
<dbReference type="AlphaFoldDB" id="A0A0L0BY80"/>
<evidence type="ECO:0000313" key="2">
    <source>
        <dbReference type="Proteomes" id="UP000037069"/>
    </source>
</evidence>
<evidence type="ECO:0000313" key="1">
    <source>
        <dbReference type="EMBL" id="KNC24926.1"/>
    </source>
</evidence>
<name>A0A0L0BY80_LUCCU</name>